<dbReference type="SUPFAM" id="SSF52833">
    <property type="entry name" value="Thioredoxin-like"/>
    <property type="match status" value="1"/>
</dbReference>
<dbReference type="PANTHER" id="PTHR21148">
    <property type="entry name" value="THIOREDOXIN DOMAIN-CONTAINING PROTEIN 9"/>
    <property type="match status" value="1"/>
</dbReference>
<proteinExistence type="predicted"/>
<comment type="caution">
    <text evidence="2">The sequence shown here is derived from an EMBL/GenBank/DDBJ whole genome shotgun (WGS) entry which is preliminary data.</text>
</comment>
<gene>
    <name evidence="2" type="ORF">BGZ97_008159</name>
</gene>
<dbReference type="OrthoDB" id="10257948at2759"/>
<feature type="compositionally biased region" description="Gly residues" evidence="1">
    <location>
        <begin position="11"/>
        <end position="23"/>
    </location>
</feature>
<feature type="compositionally biased region" description="Low complexity" evidence="1">
    <location>
        <begin position="29"/>
        <end position="38"/>
    </location>
</feature>
<accession>A0A9P6QRF3</accession>
<sequence>MADINTAAGVPGAGAVGHTGGAPSGTAPASSTGAGSERSSSHQKPNTTTSNSTYIKSSRYVDDDTIDKDDDGGDEADLDDDELFEELENDDYHMASFREQRIEELKEEVAKRKMMMESESGVYKDITDEKEVMDITTKTKHCVIHFYHSDFRRCLIVDKHLETLAKKHFKTKFVKIKVENAPFLVEKLQVKILPCVISFVDGIAVDRLIGFEELGNTDNFSTAMLELRYKTAGVIEDDKKVDPSKLKKKSIFGRDYGSDEGTDDDY</sequence>
<evidence type="ECO:0000256" key="1">
    <source>
        <dbReference type="SAM" id="MobiDB-lite"/>
    </source>
</evidence>
<dbReference type="InterPro" id="IPR036249">
    <property type="entry name" value="Thioredoxin-like_sf"/>
</dbReference>
<evidence type="ECO:0000313" key="3">
    <source>
        <dbReference type="Proteomes" id="UP000823405"/>
    </source>
</evidence>
<dbReference type="AlphaFoldDB" id="A0A9P6QRF3"/>
<organism evidence="2 3">
    <name type="scientific">Linnemannia gamsii</name>
    <dbReference type="NCBI Taxonomy" id="64522"/>
    <lineage>
        <taxon>Eukaryota</taxon>
        <taxon>Fungi</taxon>
        <taxon>Fungi incertae sedis</taxon>
        <taxon>Mucoromycota</taxon>
        <taxon>Mortierellomycotina</taxon>
        <taxon>Mortierellomycetes</taxon>
        <taxon>Mortierellales</taxon>
        <taxon>Mortierellaceae</taxon>
        <taxon>Linnemannia</taxon>
    </lineage>
</organism>
<feature type="compositionally biased region" description="Acidic residues" evidence="1">
    <location>
        <begin position="63"/>
        <end position="78"/>
    </location>
</feature>
<dbReference type="Gene3D" id="3.40.30.10">
    <property type="entry name" value="Glutaredoxin"/>
    <property type="match status" value="1"/>
</dbReference>
<evidence type="ECO:0008006" key="4">
    <source>
        <dbReference type="Google" id="ProtNLM"/>
    </source>
</evidence>
<dbReference type="CDD" id="cd02989">
    <property type="entry name" value="Phd_like_TxnDC9"/>
    <property type="match status" value="1"/>
</dbReference>
<protein>
    <recommendedName>
        <fullName evidence="4">Thioredoxin-like protein</fullName>
    </recommendedName>
</protein>
<dbReference type="Proteomes" id="UP000823405">
    <property type="component" value="Unassembled WGS sequence"/>
</dbReference>
<feature type="compositionally biased region" description="Polar residues" evidence="1">
    <location>
        <begin position="42"/>
        <end position="56"/>
    </location>
</feature>
<evidence type="ECO:0000313" key="2">
    <source>
        <dbReference type="EMBL" id="KAG0284520.1"/>
    </source>
</evidence>
<dbReference type="EMBL" id="JAAAIN010003690">
    <property type="protein sequence ID" value="KAG0284520.1"/>
    <property type="molecule type" value="Genomic_DNA"/>
</dbReference>
<keyword evidence="3" id="KW-1185">Reference proteome</keyword>
<reference evidence="2" key="1">
    <citation type="journal article" date="2020" name="Fungal Divers.">
        <title>Resolving the Mortierellaceae phylogeny through synthesis of multi-gene phylogenetics and phylogenomics.</title>
        <authorList>
            <person name="Vandepol N."/>
            <person name="Liber J."/>
            <person name="Desiro A."/>
            <person name="Na H."/>
            <person name="Kennedy M."/>
            <person name="Barry K."/>
            <person name="Grigoriev I.V."/>
            <person name="Miller A.N."/>
            <person name="O'Donnell K."/>
            <person name="Stajich J.E."/>
            <person name="Bonito G."/>
        </authorList>
    </citation>
    <scope>NUCLEOTIDE SEQUENCE</scope>
    <source>
        <strain evidence="2">NVP60</strain>
    </source>
</reference>
<name>A0A9P6QRF3_9FUNG</name>
<feature type="compositionally biased region" description="Low complexity" evidence="1">
    <location>
        <begin position="1"/>
        <end position="10"/>
    </location>
</feature>
<feature type="region of interest" description="Disordered" evidence="1">
    <location>
        <begin position="1"/>
        <end position="78"/>
    </location>
</feature>